<feature type="transmembrane region" description="Helical" evidence="8">
    <location>
        <begin position="101"/>
        <end position="122"/>
    </location>
</feature>
<feature type="transmembrane region" description="Helical" evidence="8">
    <location>
        <begin position="128"/>
        <end position="144"/>
    </location>
</feature>
<evidence type="ECO:0000256" key="1">
    <source>
        <dbReference type="ARBA" id="ARBA00004651"/>
    </source>
</evidence>
<dbReference type="EMBL" id="BAAAQN010000001">
    <property type="protein sequence ID" value="GAA2010971.1"/>
    <property type="molecule type" value="Genomic_DNA"/>
</dbReference>
<evidence type="ECO:0000313" key="11">
    <source>
        <dbReference type="Proteomes" id="UP001500751"/>
    </source>
</evidence>
<dbReference type="PANTHER" id="PTHR23513">
    <property type="entry name" value="INTEGRAL MEMBRANE EFFLUX PROTEIN-RELATED"/>
    <property type="match status" value="1"/>
</dbReference>
<evidence type="ECO:0000256" key="2">
    <source>
        <dbReference type="ARBA" id="ARBA00022448"/>
    </source>
</evidence>
<keyword evidence="11" id="KW-1185">Reference proteome</keyword>
<feature type="transmembrane region" description="Helical" evidence="8">
    <location>
        <begin position="311"/>
        <end position="328"/>
    </location>
</feature>
<evidence type="ECO:0000259" key="9">
    <source>
        <dbReference type="PROSITE" id="PS50850"/>
    </source>
</evidence>
<keyword evidence="5 8" id="KW-1133">Transmembrane helix</keyword>
<protein>
    <submittedName>
        <fullName evidence="10">MFS transporter</fullName>
    </submittedName>
</protein>
<dbReference type="SUPFAM" id="SSF103473">
    <property type="entry name" value="MFS general substrate transporter"/>
    <property type="match status" value="1"/>
</dbReference>
<dbReference type="Pfam" id="PF05977">
    <property type="entry name" value="MFS_3"/>
    <property type="match status" value="1"/>
</dbReference>
<feature type="transmembrane region" description="Helical" evidence="8">
    <location>
        <begin position="334"/>
        <end position="356"/>
    </location>
</feature>
<name>A0ABP5F041_9ACTN</name>
<evidence type="ECO:0000313" key="10">
    <source>
        <dbReference type="EMBL" id="GAA2010971.1"/>
    </source>
</evidence>
<feature type="transmembrane region" description="Helical" evidence="8">
    <location>
        <begin position="245"/>
        <end position="269"/>
    </location>
</feature>
<dbReference type="RefSeq" id="WP_344663449.1">
    <property type="nucleotide sequence ID" value="NZ_BAAAQN010000001.1"/>
</dbReference>
<feature type="transmembrane region" description="Helical" evidence="8">
    <location>
        <begin position="182"/>
        <end position="214"/>
    </location>
</feature>
<evidence type="ECO:0000256" key="5">
    <source>
        <dbReference type="ARBA" id="ARBA00022989"/>
    </source>
</evidence>
<feature type="transmembrane region" description="Helical" evidence="8">
    <location>
        <begin position="156"/>
        <end position="176"/>
    </location>
</feature>
<organism evidence="10 11">
    <name type="scientific">Catenulispora yoronensis</name>
    <dbReference type="NCBI Taxonomy" id="450799"/>
    <lineage>
        <taxon>Bacteria</taxon>
        <taxon>Bacillati</taxon>
        <taxon>Actinomycetota</taxon>
        <taxon>Actinomycetes</taxon>
        <taxon>Catenulisporales</taxon>
        <taxon>Catenulisporaceae</taxon>
        <taxon>Catenulispora</taxon>
    </lineage>
</organism>
<feature type="transmembrane region" description="Helical" evidence="8">
    <location>
        <begin position="396"/>
        <end position="419"/>
    </location>
</feature>
<evidence type="ECO:0000256" key="8">
    <source>
        <dbReference type="SAM" id="Phobius"/>
    </source>
</evidence>
<evidence type="ECO:0000256" key="3">
    <source>
        <dbReference type="ARBA" id="ARBA00022475"/>
    </source>
</evidence>
<feature type="transmembrane region" description="Helical" evidence="8">
    <location>
        <begin position="69"/>
        <end position="89"/>
    </location>
</feature>
<proteinExistence type="predicted"/>
<dbReference type="InterPro" id="IPR036259">
    <property type="entry name" value="MFS_trans_sf"/>
</dbReference>
<accession>A0ABP5F041</accession>
<dbReference type="InterPro" id="IPR020846">
    <property type="entry name" value="MFS_dom"/>
</dbReference>
<feature type="domain" description="Major facilitator superfamily (MFS) profile" evidence="9">
    <location>
        <begin position="186"/>
        <end position="460"/>
    </location>
</feature>
<sequence>MTHAPAPTTPQPLDGGTSAAPASSTRNPFAALAVRDYRIYLLTGLISNIGTAMQLIGLDWFVLTRTHSGTAVGWTTGLQFAPVLLFGLWGGVLSDRYNRRVLLLTAQTLYAVQGVILSIAVFSGHAPLWLIYFLSFGLGCVFTVENPARLSFVTELVGSALIPNAAGLNILSLNVARLVGPAIAGMLIAAVGTGWVFAINTASFAVVIAGLAVIRPGPAATPRARTPWKGAGTAGLRYVAARPRLLAVLAIFGLVMTFGVNFPITLTLFAGQVYRVGSDGLGFMSTALAIGTIAGTLAASSQRAAPRVGKVVVGAVLFGVAETAAALAPNYLVFLALLVPAGYGLMVLNTAVSAYVQTEVDEAVRGRVMSVYTVVAMGGTPIGGPVIGWISQHGGVRWGMGIGAAASIAFAGLIALWLAHRLAERSPATAPRPQALPPVTIASPHKCRTVVPAPNSECEA</sequence>
<dbReference type="PANTHER" id="PTHR23513:SF11">
    <property type="entry name" value="STAPHYLOFERRIN A TRANSPORTER"/>
    <property type="match status" value="1"/>
</dbReference>
<keyword evidence="2" id="KW-0813">Transport</keyword>
<dbReference type="InterPro" id="IPR010290">
    <property type="entry name" value="TM_effector"/>
</dbReference>
<reference evidence="11" key="1">
    <citation type="journal article" date="2019" name="Int. J. Syst. Evol. Microbiol.">
        <title>The Global Catalogue of Microorganisms (GCM) 10K type strain sequencing project: providing services to taxonomists for standard genome sequencing and annotation.</title>
        <authorList>
            <consortium name="The Broad Institute Genomics Platform"/>
            <consortium name="The Broad Institute Genome Sequencing Center for Infectious Disease"/>
            <person name="Wu L."/>
            <person name="Ma J."/>
        </authorList>
    </citation>
    <scope>NUCLEOTIDE SEQUENCE [LARGE SCALE GENOMIC DNA]</scope>
    <source>
        <strain evidence="11">JCM 16014</strain>
    </source>
</reference>
<evidence type="ECO:0000256" key="6">
    <source>
        <dbReference type="ARBA" id="ARBA00023136"/>
    </source>
</evidence>
<evidence type="ECO:0000256" key="4">
    <source>
        <dbReference type="ARBA" id="ARBA00022692"/>
    </source>
</evidence>
<feature type="region of interest" description="Disordered" evidence="7">
    <location>
        <begin position="1"/>
        <end position="24"/>
    </location>
</feature>
<gene>
    <name evidence="10" type="ORF">GCM10009839_01180</name>
</gene>
<feature type="transmembrane region" description="Helical" evidence="8">
    <location>
        <begin position="281"/>
        <end position="299"/>
    </location>
</feature>
<keyword evidence="6 8" id="KW-0472">Membrane</keyword>
<feature type="transmembrane region" description="Helical" evidence="8">
    <location>
        <begin position="39"/>
        <end position="63"/>
    </location>
</feature>
<evidence type="ECO:0000256" key="7">
    <source>
        <dbReference type="SAM" id="MobiDB-lite"/>
    </source>
</evidence>
<comment type="caution">
    <text evidence="10">The sequence shown here is derived from an EMBL/GenBank/DDBJ whole genome shotgun (WGS) entry which is preliminary data.</text>
</comment>
<feature type="transmembrane region" description="Helical" evidence="8">
    <location>
        <begin position="368"/>
        <end position="390"/>
    </location>
</feature>
<dbReference type="PROSITE" id="PS50850">
    <property type="entry name" value="MFS"/>
    <property type="match status" value="1"/>
</dbReference>
<dbReference type="Gene3D" id="1.20.1250.20">
    <property type="entry name" value="MFS general substrate transporter like domains"/>
    <property type="match status" value="1"/>
</dbReference>
<keyword evidence="4 8" id="KW-0812">Transmembrane</keyword>
<dbReference type="CDD" id="cd06173">
    <property type="entry name" value="MFS_MefA_like"/>
    <property type="match status" value="1"/>
</dbReference>
<comment type="subcellular location">
    <subcellularLocation>
        <location evidence="1">Cell membrane</location>
        <topology evidence="1">Multi-pass membrane protein</topology>
    </subcellularLocation>
</comment>
<dbReference type="Proteomes" id="UP001500751">
    <property type="component" value="Unassembled WGS sequence"/>
</dbReference>
<keyword evidence="3" id="KW-1003">Cell membrane</keyword>